<evidence type="ECO:0008006" key="3">
    <source>
        <dbReference type="Google" id="ProtNLM"/>
    </source>
</evidence>
<sequence>MADVADGQFGYLTHAQSAAVTPPGDLQQLSAAGLVEAVSATVVRFRAGGRHPTPRLYAAWLALDPTTPGWERVAPQCGVVSHSAAARLWGVGAGPGPEVEFTVPRHPAGPLPPEVQFHVGALTAHQWTERHGMPVTTPAQTLRDLAATGRLDGADLGRVAWALMSAGQVSEEALAAGLAPDHPDPSATLRHWLDAADHLDG</sequence>
<organism evidence="1 2">
    <name type="scientific">Micromonospora lupini str. Lupac 08</name>
    <dbReference type="NCBI Taxonomy" id="1150864"/>
    <lineage>
        <taxon>Bacteria</taxon>
        <taxon>Bacillati</taxon>
        <taxon>Actinomycetota</taxon>
        <taxon>Actinomycetes</taxon>
        <taxon>Micromonosporales</taxon>
        <taxon>Micromonosporaceae</taxon>
        <taxon>Micromonospora</taxon>
    </lineage>
</organism>
<gene>
    <name evidence="1" type="ORF">MILUP08_42821</name>
</gene>
<comment type="caution">
    <text evidence="1">The sequence shown here is derived from an EMBL/GenBank/DDBJ whole genome shotgun (WGS) entry which is preliminary data.</text>
</comment>
<protein>
    <recommendedName>
        <fullName evidence="3">AbiEi antitoxin C-terminal domain-containing protein</fullName>
    </recommendedName>
</protein>
<evidence type="ECO:0000313" key="1">
    <source>
        <dbReference type="EMBL" id="CCH17890.1"/>
    </source>
</evidence>
<dbReference type="AlphaFoldDB" id="I0L243"/>
<name>I0L243_9ACTN</name>
<keyword evidence="2" id="KW-1185">Reference proteome</keyword>
<dbReference type="eggNOG" id="COG5340">
    <property type="taxonomic scope" value="Bacteria"/>
</dbReference>
<proteinExistence type="predicted"/>
<dbReference type="STRING" id="1150864.MILUP08_42821"/>
<evidence type="ECO:0000313" key="2">
    <source>
        <dbReference type="Proteomes" id="UP000003448"/>
    </source>
</evidence>
<dbReference type="EMBL" id="CAIE01000022">
    <property type="protein sequence ID" value="CCH17890.1"/>
    <property type="molecule type" value="Genomic_DNA"/>
</dbReference>
<reference evidence="2" key="1">
    <citation type="journal article" date="2012" name="J. Bacteriol.">
        <title>Genome Sequence of Micromonospora lupini Lupac 08, Isolated from Root Nodules of Lupinus angustifolius.</title>
        <authorList>
            <person name="Alonso-Vega P."/>
            <person name="Normand P."/>
            <person name="Bacigalupe R."/>
            <person name="Pujic P."/>
            <person name="Lajus A."/>
            <person name="Vallenet D."/>
            <person name="Carro L."/>
            <person name="Coll P."/>
            <person name="Trujillo M.E."/>
        </authorList>
    </citation>
    <scope>NUCLEOTIDE SEQUENCE [LARGE SCALE GENOMIC DNA]</scope>
    <source>
        <strain evidence="2">Lupac 08</strain>
    </source>
</reference>
<dbReference type="Proteomes" id="UP000003448">
    <property type="component" value="Unassembled WGS sequence"/>
</dbReference>
<accession>I0L243</accession>